<organism evidence="7 8">
    <name type="scientific">Lichenibacterium minor</name>
    <dbReference type="NCBI Taxonomy" id="2316528"/>
    <lineage>
        <taxon>Bacteria</taxon>
        <taxon>Pseudomonadati</taxon>
        <taxon>Pseudomonadota</taxon>
        <taxon>Alphaproteobacteria</taxon>
        <taxon>Hyphomicrobiales</taxon>
        <taxon>Lichenihabitantaceae</taxon>
        <taxon>Lichenibacterium</taxon>
    </lineage>
</organism>
<evidence type="ECO:0000256" key="2">
    <source>
        <dbReference type="ARBA" id="ARBA00023125"/>
    </source>
</evidence>
<accession>A0A4Q2UBB9</accession>
<dbReference type="SUPFAM" id="SSF48498">
    <property type="entry name" value="Tetracyclin repressor-like, C-terminal domain"/>
    <property type="match status" value="1"/>
</dbReference>
<dbReference type="PANTHER" id="PTHR30055:SF146">
    <property type="entry name" value="HTH-TYPE TRANSCRIPTIONAL DUAL REGULATOR CECR"/>
    <property type="match status" value="1"/>
</dbReference>
<feature type="compositionally biased region" description="Polar residues" evidence="5">
    <location>
        <begin position="1"/>
        <end position="11"/>
    </location>
</feature>
<dbReference type="Pfam" id="PF00440">
    <property type="entry name" value="TetR_N"/>
    <property type="match status" value="1"/>
</dbReference>
<evidence type="ECO:0000313" key="8">
    <source>
        <dbReference type="Proteomes" id="UP000290759"/>
    </source>
</evidence>
<dbReference type="Pfam" id="PF14246">
    <property type="entry name" value="TetR_C_7"/>
    <property type="match status" value="1"/>
</dbReference>
<proteinExistence type="predicted"/>
<evidence type="ECO:0000256" key="3">
    <source>
        <dbReference type="ARBA" id="ARBA00023163"/>
    </source>
</evidence>
<dbReference type="Proteomes" id="UP000290759">
    <property type="component" value="Unassembled WGS sequence"/>
</dbReference>
<name>A0A4Q2UBB9_9HYPH</name>
<dbReference type="InterPro" id="IPR039536">
    <property type="entry name" value="TetR_C_Proteobacteria"/>
</dbReference>
<keyword evidence="8" id="KW-1185">Reference proteome</keyword>
<dbReference type="InterPro" id="IPR001647">
    <property type="entry name" value="HTH_TetR"/>
</dbReference>
<sequence>MGAKSSGSTELSHNDPGPVPRGARRREEIVAVAEAVFLAQGFAETTMRDVAARAGASKETLYRHFSSKEGLFAEVVSNRARLLRGRLDADFERPNAMGEILRDLGINLLEAMTSPEVTSLLRLVVAEAPRDPAIGRIFYALGPERTRGRLTEYLEAARARGEFTGANAELAASLFLGAVTSQCHTARLVLQDPPPMGRAEIEERVDEVVAMFTLRYGRADAERSS</sequence>
<dbReference type="InterPro" id="IPR050109">
    <property type="entry name" value="HTH-type_TetR-like_transc_reg"/>
</dbReference>
<dbReference type="PANTHER" id="PTHR30055">
    <property type="entry name" value="HTH-TYPE TRANSCRIPTIONAL REGULATOR RUTR"/>
    <property type="match status" value="1"/>
</dbReference>
<feature type="region of interest" description="Disordered" evidence="5">
    <location>
        <begin position="1"/>
        <end position="23"/>
    </location>
</feature>
<keyword evidence="3" id="KW-0804">Transcription</keyword>
<evidence type="ECO:0000313" key="7">
    <source>
        <dbReference type="EMBL" id="RYC33338.1"/>
    </source>
</evidence>
<dbReference type="OrthoDB" id="5292901at2"/>
<reference evidence="7 8" key="2">
    <citation type="submission" date="2019-02" db="EMBL/GenBank/DDBJ databases">
        <title>'Lichenibacterium ramalinii' gen. nov. sp. nov., 'Lichenibacterium minor' gen. nov. sp. nov.</title>
        <authorList>
            <person name="Pankratov T."/>
        </authorList>
    </citation>
    <scope>NUCLEOTIDE SEQUENCE [LARGE SCALE GENOMIC DNA]</scope>
    <source>
        <strain evidence="7 8">RmlP026</strain>
    </source>
</reference>
<comment type="caution">
    <text evidence="7">The sequence shown here is derived from an EMBL/GenBank/DDBJ whole genome shotgun (WGS) entry which is preliminary data.</text>
</comment>
<keyword evidence="2 4" id="KW-0238">DNA-binding</keyword>
<keyword evidence="1" id="KW-0805">Transcription regulation</keyword>
<dbReference type="PROSITE" id="PS50977">
    <property type="entry name" value="HTH_TETR_2"/>
    <property type="match status" value="1"/>
</dbReference>
<dbReference type="FunFam" id="1.10.10.60:FF:000141">
    <property type="entry name" value="TetR family transcriptional regulator"/>
    <property type="match status" value="1"/>
</dbReference>
<feature type="DNA-binding region" description="H-T-H motif" evidence="4">
    <location>
        <begin position="46"/>
        <end position="65"/>
    </location>
</feature>
<dbReference type="AlphaFoldDB" id="A0A4Q2UBB9"/>
<dbReference type="GO" id="GO:0003700">
    <property type="term" value="F:DNA-binding transcription factor activity"/>
    <property type="evidence" value="ECO:0007669"/>
    <property type="project" value="TreeGrafter"/>
</dbReference>
<dbReference type="Gene3D" id="1.10.10.60">
    <property type="entry name" value="Homeodomain-like"/>
    <property type="match status" value="1"/>
</dbReference>
<evidence type="ECO:0000256" key="4">
    <source>
        <dbReference type="PROSITE-ProRule" id="PRU00335"/>
    </source>
</evidence>
<evidence type="ECO:0000256" key="5">
    <source>
        <dbReference type="SAM" id="MobiDB-lite"/>
    </source>
</evidence>
<evidence type="ECO:0000259" key="6">
    <source>
        <dbReference type="PROSITE" id="PS50977"/>
    </source>
</evidence>
<gene>
    <name evidence="7" type="ORF">D3273_02365</name>
</gene>
<feature type="domain" description="HTH tetR-type" evidence="6">
    <location>
        <begin position="23"/>
        <end position="83"/>
    </location>
</feature>
<dbReference type="Gene3D" id="1.10.357.10">
    <property type="entry name" value="Tetracycline Repressor, domain 2"/>
    <property type="match status" value="1"/>
</dbReference>
<dbReference type="GO" id="GO:0000976">
    <property type="term" value="F:transcription cis-regulatory region binding"/>
    <property type="evidence" value="ECO:0007669"/>
    <property type="project" value="TreeGrafter"/>
</dbReference>
<dbReference type="InterPro" id="IPR009057">
    <property type="entry name" value="Homeodomain-like_sf"/>
</dbReference>
<dbReference type="EMBL" id="QYBB01000002">
    <property type="protein sequence ID" value="RYC33338.1"/>
    <property type="molecule type" value="Genomic_DNA"/>
</dbReference>
<dbReference type="PRINTS" id="PR00455">
    <property type="entry name" value="HTHTETR"/>
</dbReference>
<protein>
    <submittedName>
        <fullName evidence="7">TetR/AcrR family transcriptional regulator</fullName>
    </submittedName>
</protein>
<evidence type="ECO:0000256" key="1">
    <source>
        <dbReference type="ARBA" id="ARBA00023015"/>
    </source>
</evidence>
<dbReference type="InterPro" id="IPR036271">
    <property type="entry name" value="Tet_transcr_reg_TetR-rel_C_sf"/>
</dbReference>
<reference evidence="7 8" key="1">
    <citation type="submission" date="2018-12" db="EMBL/GenBank/DDBJ databases">
        <authorList>
            <person name="Grouzdev D.S."/>
            <person name="Krutkina M.S."/>
        </authorList>
    </citation>
    <scope>NUCLEOTIDE SEQUENCE [LARGE SCALE GENOMIC DNA]</scope>
    <source>
        <strain evidence="7 8">RmlP026</strain>
    </source>
</reference>
<dbReference type="SUPFAM" id="SSF46689">
    <property type="entry name" value="Homeodomain-like"/>
    <property type="match status" value="1"/>
</dbReference>